<feature type="transmembrane region" description="Helical" evidence="11">
    <location>
        <begin position="193"/>
        <end position="213"/>
    </location>
</feature>
<protein>
    <recommendedName>
        <fullName evidence="3">histidine kinase</fullName>
        <ecNumber evidence="3">2.7.13.3</ecNumber>
    </recommendedName>
</protein>
<keyword evidence="14" id="KW-0067">ATP-binding</keyword>
<evidence type="ECO:0000256" key="3">
    <source>
        <dbReference type="ARBA" id="ARBA00012438"/>
    </source>
</evidence>
<dbReference type="InterPro" id="IPR004358">
    <property type="entry name" value="Sig_transdc_His_kin-like_C"/>
</dbReference>
<organism evidence="14 15">
    <name type="scientific">Pseudaquabacterium inlustre</name>
    <dbReference type="NCBI Taxonomy" id="2984192"/>
    <lineage>
        <taxon>Bacteria</taxon>
        <taxon>Pseudomonadati</taxon>
        <taxon>Pseudomonadota</taxon>
        <taxon>Betaproteobacteria</taxon>
        <taxon>Burkholderiales</taxon>
        <taxon>Sphaerotilaceae</taxon>
        <taxon>Pseudaquabacterium</taxon>
    </lineage>
</organism>
<dbReference type="Proteomes" id="UP001365405">
    <property type="component" value="Unassembled WGS sequence"/>
</dbReference>
<evidence type="ECO:0000256" key="11">
    <source>
        <dbReference type="SAM" id="Phobius"/>
    </source>
</evidence>
<dbReference type="InterPro" id="IPR003660">
    <property type="entry name" value="HAMP_dom"/>
</dbReference>
<dbReference type="SMART" id="SM00304">
    <property type="entry name" value="HAMP"/>
    <property type="match status" value="1"/>
</dbReference>
<keyword evidence="4" id="KW-0597">Phosphoprotein</keyword>
<dbReference type="Pfam" id="PF00672">
    <property type="entry name" value="HAMP"/>
    <property type="match status" value="1"/>
</dbReference>
<keyword evidence="10 11" id="KW-0472">Membrane</keyword>
<dbReference type="InterPro" id="IPR003661">
    <property type="entry name" value="HisK_dim/P_dom"/>
</dbReference>
<evidence type="ECO:0000256" key="6">
    <source>
        <dbReference type="ARBA" id="ARBA00022692"/>
    </source>
</evidence>
<proteinExistence type="predicted"/>
<dbReference type="InterPro" id="IPR036890">
    <property type="entry name" value="HATPase_C_sf"/>
</dbReference>
<dbReference type="PROSITE" id="PS50109">
    <property type="entry name" value="HIS_KIN"/>
    <property type="match status" value="1"/>
</dbReference>
<comment type="catalytic activity">
    <reaction evidence="1">
        <text>ATP + protein L-histidine = ADP + protein N-phospho-L-histidine.</text>
        <dbReference type="EC" id="2.7.13.3"/>
    </reaction>
</comment>
<dbReference type="SMART" id="SM00388">
    <property type="entry name" value="HisKA"/>
    <property type="match status" value="1"/>
</dbReference>
<keyword evidence="7" id="KW-0418">Kinase</keyword>
<dbReference type="InterPro" id="IPR005467">
    <property type="entry name" value="His_kinase_dom"/>
</dbReference>
<dbReference type="PANTHER" id="PTHR45436:SF5">
    <property type="entry name" value="SENSOR HISTIDINE KINASE TRCS"/>
    <property type="match status" value="1"/>
</dbReference>
<gene>
    <name evidence="14" type="ORF">AACH10_12615</name>
</gene>
<name>A0ABU9CGV8_9BURK</name>
<dbReference type="InterPro" id="IPR050428">
    <property type="entry name" value="TCS_sensor_his_kinase"/>
</dbReference>
<dbReference type="InterPro" id="IPR036097">
    <property type="entry name" value="HisK_dim/P_sf"/>
</dbReference>
<dbReference type="SUPFAM" id="SSF47384">
    <property type="entry name" value="Homodimeric domain of signal transducing histidine kinase"/>
    <property type="match status" value="1"/>
</dbReference>
<evidence type="ECO:0000259" key="13">
    <source>
        <dbReference type="PROSITE" id="PS50885"/>
    </source>
</evidence>
<dbReference type="Gene3D" id="1.10.287.130">
    <property type="match status" value="1"/>
</dbReference>
<dbReference type="PRINTS" id="PR00344">
    <property type="entry name" value="BCTRLSENSOR"/>
</dbReference>
<evidence type="ECO:0000256" key="4">
    <source>
        <dbReference type="ARBA" id="ARBA00022553"/>
    </source>
</evidence>
<evidence type="ECO:0000256" key="9">
    <source>
        <dbReference type="ARBA" id="ARBA00023012"/>
    </source>
</evidence>
<dbReference type="PROSITE" id="PS50885">
    <property type="entry name" value="HAMP"/>
    <property type="match status" value="1"/>
</dbReference>
<reference evidence="14 15" key="1">
    <citation type="submission" date="2024-04" db="EMBL/GenBank/DDBJ databases">
        <title>Novel species of the genus Ideonella isolated from streams.</title>
        <authorList>
            <person name="Lu H."/>
        </authorList>
    </citation>
    <scope>NUCLEOTIDE SEQUENCE [LARGE SCALE GENOMIC DNA]</scope>
    <source>
        <strain evidence="14 15">DXS22W</strain>
    </source>
</reference>
<dbReference type="CDD" id="cd00082">
    <property type="entry name" value="HisKA"/>
    <property type="match status" value="1"/>
</dbReference>
<comment type="caution">
    <text evidence="14">The sequence shown here is derived from an EMBL/GenBank/DDBJ whole genome shotgun (WGS) entry which is preliminary data.</text>
</comment>
<comment type="subcellular location">
    <subcellularLocation>
        <location evidence="2">Membrane</location>
    </subcellularLocation>
</comment>
<evidence type="ECO:0000256" key="5">
    <source>
        <dbReference type="ARBA" id="ARBA00022679"/>
    </source>
</evidence>
<dbReference type="EMBL" id="JBBUTH010000007">
    <property type="protein sequence ID" value="MEK8051085.1"/>
    <property type="molecule type" value="Genomic_DNA"/>
</dbReference>
<evidence type="ECO:0000256" key="8">
    <source>
        <dbReference type="ARBA" id="ARBA00022989"/>
    </source>
</evidence>
<evidence type="ECO:0000313" key="14">
    <source>
        <dbReference type="EMBL" id="MEK8051085.1"/>
    </source>
</evidence>
<dbReference type="CDD" id="cd06225">
    <property type="entry name" value="HAMP"/>
    <property type="match status" value="1"/>
</dbReference>
<dbReference type="Pfam" id="PF02518">
    <property type="entry name" value="HATPase_c"/>
    <property type="match status" value="1"/>
</dbReference>
<sequence length="501" mass="53814">MPRPGITTRLFLAVLGIALLVVVLMGQATVWSFNRDFLGYLNSQAVLRMEAVLPRLARAYPLHGNWEFLRDRPDLWYDLVGLGPARSLQAAGAASVGAGLGEVGGPVVARPAASPPSGPIPALVASDLLGAGRRLTLLDAQRQRVMGFPLVLAQSVQREIVVDGQVVGWLVMAPVETVADEAALHFMKEQWDAAWAAGLLALLAAALVAWWVARQLLAPVRAVAAATHRLAGGAYDTRVPVKGHDEVAQLGQDFNQLALTLQRNEQMRRDFMADVSHELRTPLAVLRGELEAMEDGVHPVTPEALRLLQAEVRTLTQLVGDLHELALADVGALSYRKDDLDLGALLAQECLTLSTACAEHGLTLQAELPEAPLMLLADEGRLRQLLHNLCSNALRYTDAGGTLRVCLAEHDDQAVLQIDDSKPGVPPDLLPRLFERFYRVEASRNRAHGGSGLGLAICRSIVEAHGGRIEAQASPLGGLGITVRLPLARRRKSLVGKGAVA</sequence>
<accession>A0ABU9CGV8</accession>
<evidence type="ECO:0000256" key="1">
    <source>
        <dbReference type="ARBA" id="ARBA00000085"/>
    </source>
</evidence>
<dbReference type="EC" id="2.7.13.3" evidence="3"/>
<dbReference type="InterPro" id="IPR003594">
    <property type="entry name" value="HATPase_dom"/>
</dbReference>
<dbReference type="SMART" id="SM00387">
    <property type="entry name" value="HATPase_c"/>
    <property type="match status" value="1"/>
</dbReference>
<keyword evidence="6 11" id="KW-0812">Transmembrane</keyword>
<dbReference type="GO" id="GO:0005524">
    <property type="term" value="F:ATP binding"/>
    <property type="evidence" value="ECO:0007669"/>
    <property type="project" value="UniProtKB-KW"/>
</dbReference>
<dbReference type="Gene3D" id="3.30.565.10">
    <property type="entry name" value="Histidine kinase-like ATPase, C-terminal domain"/>
    <property type="match status" value="1"/>
</dbReference>
<dbReference type="SUPFAM" id="SSF55874">
    <property type="entry name" value="ATPase domain of HSP90 chaperone/DNA topoisomerase II/histidine kinase"/>
    <property type="match status" value="1"/>
</dbReference>
<evidence type="ECO:0000256" key="2">
    <source>
        <dbReference type="ARBA" id="ARBA00004370"/>
    </source>
</evidence>
<dbReference type="Gene3D" id="6.10.340.10">
    <property type="match status" value="1"/>
</dbReference>
<dbReference type="PANTHER" id="PTHR45436">
    <property type="entry name" value="SENSOR HISTIDINE KINASE YKOH"/>
    <property type="match status" value="1"/>
</dbReference>
<evidence type="ECO:0000259" key="12">
    <source>
        <dbReference type="PROSITE" id="PS50109"/>
    </source>
</evidence>
<keyword evidence="15" id="KW-1185">Reference proteome</keyword>
<keyword evidence="8 11" id="KW-1133">Transmembrane helix</keyword>
<keyword evidence="9" id="KW-0902">Two-component regulatory system</keyword>
<evidence type="ECO:0000256" key="7">
    <source>
        <dbReference type="ARBA" id="ARBA00022777"/>
    </source>
</evidence>
<keyword evidence="14" id="KW-0547">Nucleotide-binding</keyword>
<dbReference type="Pfam" id="PF00512">
    <property type="entry name" value="HisKA"/>
    <property type="match status" value="1"/>
</dbReference>
<evidence type="ECO:0000313" key="15">
    <source>
        <dbReference type="Proteomes" id="UP001365405"/>
    </source>
</evidence>
<keyword evidence="5" id="KW-0808">Transferase</keyword>
<evidence type="ECO:0000256" key="10">
    <source>
        <dbReference type="ARBA" id="ARBA00023136"/>
    </source>
</evidence>
<dbReference type="RefSeq" id="WP_341410775.1">
    <property type="nucleotide sequence ID" value="NZ_JBBUTH010000007.1"/>
</dbReference>
<feature type="domain" description="HAMP" evidence="13">
    <location>
        <begin position="214"/>
        <end position="266"/>
    </location>
</feature>
<dbReference type="SUPFAM" id="SSF158472">
    <property type="entry name" value="HAMP domain-like"/>
    <property type="match status" value="1"/>
</dbReference>
<feature type="domain" description="Histidine kinase" evidence="12">
    <location>
        <begin position="274"/>
        <end position="489"/>
    </location>
</feature>